<sequence>MVNTQSINKVLKMNKLIDFTSIRQNFDSTLLAQMIEGFTVALIWQDEELDQYSDKKVSYHAKEKIENVCRTFYTFCLSDDILLNELVNHDGGSTGHNLALQMLGHGVVFWENENTKLLDQLLALLLDKKVVKPFRLFYCDQWDHLEWDSI</sequence>
<dbReference type="KEGG" id="vg:55626525"/>
<dbReference type="GeneID" id="55626525"/>
<dbReference type="EMBL" id="MN877442">
    <property type="protein sequence ID" value="QHZ59781.1"/>
    <property type="molecule type" value="Genomic_DNA"/>
</dbReference>
<name>A0A6C0R0I8_9CAUD</name>
<accession>A0A6C0R0I8</accession>
<dbReference type="RefSeq" id="YP_009855785.1">
    <property type="nucleotide sequence ID" value="NC_048847.1"/>
</dbReference>
<evidence type="ECO:0000313" key="1">
    <source>
        <dbReference type="EMBL" id="QHZ59781.1"/>
    </source>
</evidence>
<reference evidence="1 2" key="1">
    <citation type="submission" date="2019-12" db="EMBL/GenBank/DDBJ databases">
        <title>Alteromonas phage V22 represents a new genus of marine bacteriophages that requires a novel tail fiber chaperone for host recognition.</title>
        <authorList>
            <person name="Gonzalez-Serrano R."/>
            <person name="Dunne M."/>
            <person name="Rosselli R."/>
            <person name="Martin-Cuadrado A.-B."/>
            <person name="Grosboillot V."/>
            <person name="Zinsli L."/>
            <person name="Roda-Garcia J.J."/>
            <person name="Loessner M.J."/>
            <person name="Rodriguez-Valera F."/>
        </authorList>
    </citation>
    <scope>NUCLEOTIDE SEQUENCE [LARGE SCALE GENOMIC DNA]</scope>
</reference>
<keyword evidence="2" id="KW-1185">Reference proteome</keyword>
<organism evidence="1 2">
    <name type="scientific">Alteromonas phage vB_AmeM_PT11-V22</name>
    <dbReference type="NCBI Taxonomy" id="2704031"/>
    <lineage>
        <taxon>Viruses</taxon>
        <taxon>Duplodnaviria</taxon>
        <taxon>Heunggongvirae</taxon>
        <taxon>Uroviricota</taxon>
        <taxon>Caudoviricetes</taxon>
        <taxon>Myoalterovirus</taxon>
        <taxon>Myoalterovirus PT11V22</taxon>
    </lineage>
</organism>
<dbReference type="Proteomes" id="UP000479357">
    <property type="component" value="Segment"/>
</dbReference>
<evidence type="ECO:0000313" key="2">
    <source>
        <dbReference type="Proteomes" id="UP000479357"/>
    </source>
</evidence>
<proteinExistence type="predicted"/>
<protein>
    <submittedName>
        <fullName evidence="1">Uncharacterized protein</fullName>
    </submittedName>
</protein>